<feature type="compositionally biased region" description="Basic and acidic residues" evidence="5">
    <location>
        <begin position="117"/>
        <end position="127"/>
    </location>
</feature>
<dbReference type="InterPro" id="IPR036986">
    <property type="entry name" value="S4_RNA-bd_sf"/>
</dbReference>
<dbReference type="InterPro" id="IPR025708">
    <property type="entry name" value="HSP15"/>
</dbReference>
<evidence type="ECO:0000256" key="5">
    <source>
        <dbReference type="SAM" id="MobiDB-lite"/>
    </source>
</evidence>
<organism evidence="7 8">
    <name type="scientific">Leifsonia tongyongensis</name>
    <dbReference type="NCBI Taxonomy" id="1268043"/>
    <lineage>
        <taxon>Bacteria</taxon>
        <taxon>Bacillati</taxon>
        <taxon>Actinomycetota</taxon>
        <taxon>Actinomycetes</taxon>
        <taxon>Micrococcales</taxon>
        <taxon>Microbacteriaceae</taxon>
        <taxon>Leifsonia</taxon>
    </lineage>
</organism>
<reference evidence="7 8" key="1">
    <citation type="journal article" date="2014" name="J. Microbiol.">
        <title>Diaminobutyricibacter tongyongensis gen. nov., sp. nov. and Homoserinibacter gongjuensis gen. nov., sp. nov. belong to the family Microbacteriaceae.</title>
        <authorList>
            <person name="Kim S.J."/>
            <person name="Ahn J.H."/>
            <person name="Weon H.Y."/>
            <person name="Hamada M."/>
            <person name="Suzuki K."/>
            <person name="Kwon S.W."/>
        </authorList>
    </citation>
    <scope>NUCLEOTIDE SEQUENCE [LARGE SCALE GENOMIC DNA]</scope>
    <source>
        <strain evidence="7 8">NBRC 108724</strain>
    </source>
</reference>
<dbReference type="GO" id="GO:0003677">
    <property type="term" value="F:DNA binding"/>
    <property type="evidence" value="ECO:0007669"/>
    <property type="project" value="UniProtKB-KW"/>
</dbReference>
<accession>A0A6L9XXE6</accession>
<dbReference type="GO" id="GO:0003727">
    <property type="term" value="F:single-stranded RNA binding"/>
    <property type="evidence" value="ECO:0007669"/>
    <property type="project" value="InterPro"/>
</dbReference>
<comment type="caution">
    <text evidence="7">The sequence shown here is derived from an EMBL/GenBank/DDBJ whole genome shotgun (WGS) entry which is preliminary data.</text>
</comment>
<dbReference type="GO" id="GO:0043023">
    <property type="term" value="F:ribosomal large subunit binding"/>
    <property type="evidence" value="ECO:0007669"/>
    <property type="project" value="InterPro"/>
</dbReference>
<evidence type="ECO:0000256" key="1">
    <source>
        <dbReference type="ARBA" id="ARBA00008396"/>
    </source>
</evidence>
<dbReference type="Gene3D" id="3.10.290.10">
    <property type="entry name" value="RNA-binding S4 domain"/>
    <property type="match status" value="1"/>
</dbReference>
<dbReference type="SMART" id="SM00363">
    <property type="entry name" value="S4"/>
    <property type="match status" value="1"/>
</dbReference>
<evidence type="ECO:0000256" key="4">
    <source>
        <dbReference type="PROSITE-ProRule" id="PRU00182"/>
    </source>
</evidence>
<dbReference type="EMBL" id="JAAGWY010000002">
    <property type="protein sequence ID" value="NEN06063.1"/>
    <property type="molecule type" value="Genomic_DNA"/>
</dbReference>
<name>A0A6L9XXE6_9MICO</name>
<dbReference type="Pfam" id="PF01479">
    <property type="entry name" value="S4"/>
    <property type="match status" value="1"/>
</dbReference>
<gene>
    <name evidence="7" type="ORF">G3T36_09260</name>
</gene>
<sequence>MSGQVPVSVRVDSWTWAVRLFKTRSLAAAACRGGHVRVNGDKAKPAQPVRIGDEVRVRESGVERIVTVRRLIVKRVGASVAVECFDDLTPKPATPVEVPAAVIRERGAGRPTKRDRRVLDRLRGHGS</sequence>
<dbReference type="SUPFAM" id="SSF55174">
    <property type="entry name" value="Alpha-L RNA-binding motif"/>
    <property type="match status" value="1"/>
</dbReference>
<dbReference type="GO" id="GO:0034605">
    <property type="term" value="P:cellular response to heat"/>
    <property type="evidence" value="ECO:0007669"/>
    <property type="project" value="InterPro"/>
</dbReference>
<feature type="domain" description="RNA-binding S4" evidence="6">
    <location>
        <begin position="9"/>
        <end position="73"/>
    </location>
</feature>
<dbReference type="RefSeq" id="WP_163290268.1">
    <property type="nucleotide sequence ID" value="NZ_JAAGWY010000002.1"/>
</dbReference>
<dbReference type="CDD" id="cd00165">
    <property type="entry name" value="S4"/>
    <property type="match status" value="1"/>
</dbReference>
<evidence type="ECO:0000256" key="3">
    <source>
        <dbReference type="ARBA" id="ARBA00023125"/>
    </source>
</evidence>
<keyword evidence="2 4" id="KW-0694">RNA-binding</keyword>
<dbReference type="PIRSF" id="PIRSF016821">
    <property type="entry name" value="HSP15"/>
    <property type="match status" value="1"/>
</dbReference>
<keyword evidence="8" id="KW-1185">Reference proteome</keyword>
<evidence type="ECO:0000313" key="7">
    <source>
        <dbReference type="EMBL" id="NEN06063.1"/>
    </source>
</evidence>
<proteinExistence type="inferred from homology"/>
<dbReference type="PROSITE" id="PS50889">
    <property type="entry name" value="S4"/>
    <property type="match status" value="1"/>
</dbReference>
<evidence type="ECO:0000256" key="2">
    <source>
        <dbReference type="ARBA" id="ARBA00022884"/>
    </source>
</evidence>
<evidence type="ECO:0000313" key="8">
    <source>
        <dbReference type="Proteomes" id="UP000474967"/>
    </source>
</evidence>
<dbReference type="AlphaFoldDB" id="A0A6L9XXE6"/>
<keyword evidence="3" id="KW-0238">DNA-binding</keyword>
<comment type="similarity">
    <text evidence="1">Belongs to the HSP15 family.</text>
</comment>
<evidence type="ECO:0000259" key="6">
    <source>
        <dbReference type="SMART" id="SM00363"/>
    </source>
</evidence>
<feature type="region of interest" description="Disordered" evidence="5">
    <location>
        <begin position="104"/>
        <end position="127"/>
    </location>
</feature>
<protein>
    <submittedName>
        <fullName evidence="7">RNA-binding S4 domain-containing protein</fullName>
    </submittedName>
</protein>
<dbReference type="InterPro" id="IPR002942">
    <property type="entry name" value="S4_RNA-bd"/>
</dbReference>
<dbReference type="Proteomes" id="UP000474967">
    <property type="component" value="Unassembled WGS sequence"/>
</dbReference>